<evidence type="ECO:0000313" key="1">
    <source>
        <dbReference type="EMBL" id="KAF1795972.1"/>
    </source>
</evidence>
<comment type="caution">
    <text evidence="1">The sequence shown here is derived from an EMBL/GenBank/DDBJ whole genome shotgun (WGS) entry which is preliminary data.</text>
</comment>
<dbReference type="Proteomes" id="UP000469890">
    <property type="component" value="Unassembled WGS sequence"/>
</dbReference>
<dbReference type="AlphaFoldDB" id="A0A8H4B5Q3"/>
<gene>
    <name evidence="1" type="ORF">FB192DRAFT_1407440</name>
</gene>
<organism evidence="1 2">
    <name type="scientific">Mucor circinelloides f. lusitanicus</name>
    <name type="common">Mucor racemosus var. lusitanicus</name>
    <dbReference type="NCBI Taxonomy" id="29924"/>
    <lineage>
        <taxon>Eukaryota</taxon>
        <taxon>Fungi</taxon>
        <taxon>Fungi incertae sedis</taxon>
        <taxon>Mucoromycota</taxon>
        <taxon>Mucoromycotina</taxon>
        <taxon>Mucoromycetes</taxon>
        <taxon>Mucorales</taxon>
        <taxon>Mucorineae</taxon>
        <taxon>Mucoraceae</taxon>
        <taxon>Mucor</taxon>
    </lineage>
</organism>
<accession>A0A8H4B5Q3</accession>
<evidence type="ECO:0000313" key="2">
    <source>
        <dbReference type="Proteomes" id="UP000469890"/>
    </source>
</evidence>
<name>A0A8H4B5Q3_MUCCL</name>
<reference evidence="1 2" key="1">
    <citation type="submission" date="2019-09" db="EMBL/GenBank/DDBJ databases">
        <authorList>
            <consortium name="DOE Joint Genome Institute"/>
            <person name="Mondo S.J."/>
            <person name="Navarro-Mendoza M.I."/>
            <person name="Perez-Arques C."/>
            <person name="Panchal S."/>
            <person name="Nicolas F.E."/>
            <person name="Ganguly P."/>
            <person name="Pangilinan J."/>
            <person name="Grigoriev I."/>
            <person name="Heitman J."/>
            <person name="Sanya K."/>
            <person name="Garre V."/>
        </authorList>
    </citation>
    <scope>NUCLEOTIDE SEQUENCE [LARGE SCALE GENOMIC DNA]</scope>
    <source>
        <strain evidence="1 2">MU402</strain>
    </source>
</reference>
<dbReference type="EMBL" id="JAAECE010000020">
    <property type="protein sequence ID" value="KAF1795972.1"/>
    <property type="molecule type" value="Genomic_DNA"/>
</dbReference>
<proteinExistence type="predicted"/>
<sequence length="87" mass="9578">MCSSVVVQVAMAECVFGCALLNVCRSYLATKPEIPKVQTIISNSVIRHHVEIVVSLATVGICFEILHSSQRRCVGHVTCHLKLRMVL</sequence>
<protein>
    <submittedName>
        <fullName evidence="1">Uncharacterized protein</fullName>
    </submittedName>
</protein>